<organism evidence="2 3">
    <name type="scientific">Raphidocelis subcapitata</name>
    <dbReference type="NCBI Taxonomy" id="307507"/>
    <lineage>
        <taxon>Eukaryota</taxon>
        <taxon>Viridiplantae</taxon>
        <taxon>Chlorophyta</taxon>
        <taxon>core chlorophytes</taxon>
        <taxon>Chlorophyceae</taxon>
        <taxon>CS clade</taxon>
        <taxon>Sphaeropleales</taxon>
        <taxon>Selenastraceae</taxon>
        <taxon>Raphidocelis</taxon>
    </lineage>
</organism>
<evidence type="ECO:0000313" key="2">
    <source>
        <dbReference type="EMBL" id="GBG00215.1"/>
    </source>
</evidence>
<gene>
    <name evidence="2" type="ORF">Rsub_12700</name>
</gene>
<dbReference type="STRING" id="307507.A0A2V0PK92"/>
<protein>
    <submittedName>
        <fullName evidence="2">Uncharacterized protein</fullName>
    </submittedName>
</protein>
<proteinExistence type="predicted"/>
<keyword evidence="3" id="KW-1185">Reference proteome</keyword>
<comment type="caution">
    <text evidence="2">The sequence shown here is derived from an EMBL/GenBank/DDBJ whole genome shotgun (WGS) entry which is preliminary data.</text>
</comment>
<dbReference type="InParanoid" id="A0A2V0PK92"/>
<dbReference type="EMBL" id="BDRX01000201">
    <property type="protein sequence ID" value="GBG00215.1"/>
    <property type="molecule type" value="Genomic_DNA"/>
</dbReference>
<evidence type="ECO:0000256" key="1">
    <source>
        <dbReference type="SAM" id="MobiDB-lite"/>
    </source>
</evidence>
<accession>A0A2V0PK92</accession>
<reference evidence="2 3" key="1">
    <citation type="journal article" date="2018" name="Sci. Rep.">
        <title>Raphidocelis subcapitata (=Pseudokirchneriella subcapitata) provides an insight into genome evolution and environmental adaptations in the Sphaeropleales.</title>
        <authorList>
            <person name="Suzuki S."/>
            <person name="Yamaguchi H."/>
            <person name="Nakajima N."/>
            <person name="Kawachi M."/>
        </authorList>
    </citation>
    <scope>NUCLEOTIDE SEQUENCE [LARGE SCALE GENOMIC DNA]</scope>
    <source>
        <strain evidence="2 3">NIES-35</strain>
    </source>
</reference>
<sequence>MSTSSATRRLAALQSQLTPGGGAAAPPAALQQPSQLARAPTSAAVKGLPRFDPYVMETYLDDLRDLKRQVYDLFKFRPELLPVVEEGMSKEEHRSLVRAQLRALLETGINPLSFFDRDYKKYFYLAGGLVSG</sequence>
<feature type="compositionally biased region" description="Low complexity" evidence="1">
    <location>
        <begin position="24"/>
        <end position="36"/>
    </location>
</feature>
<dbReference type="AlphaFoldDB" id="A0A2V0PK92"/>
<feature type="region of interest" description="Disordered" evidence="1">
    <location>
        <begin position="17"/>
        <end position="36"/>
    </location>
</feature>
<name>A0A2V0PK92_9CHLO</name>
<dbReference type="Proteomes" id="UP000247498">
    <property type="component" value="Unassembled WGS sequence"/>
</dbReference>
<evidence type="ECO:0000313" key="3">
    <source>
        <dbReference type="Proteomes" id="UP000247498"/>
    </source>
</evidence>
<dbReference type="OrthoDB" id="538336at2759"/>